<feature type="domain" description="Inosine/uridine-preferring nucleoside hydrolase" evidence="3">
    <location>
        <begin position="4"/>
        <end position="302"/>
    </location>
</feature>
<dbReference type="GO" id="GO:0045437">
    <property type="term" value="F:uridine nucleosidase activity"/>
    <property type="evidence" value="ECO:0007669"/>
    <property type="project" value="UniProtKB-ARBA"/>
</dbReference>
<dbReference type="Pfam" id="PF01156">
    <property type="entry name" value="IU_nuc_hydro"/>
    <property type="match status" value="1"/>
</dbReference>
<organism evidence="4 5">
    <name type="scientific">Mycetocola tolaasinivorans</name>
    <dbReference type="NCBI Taxonomy" id="76635"/>
    <lineage>
        <taxon>Bacteria</taxon>
        <taxon>Bacillati</taxon>
        <taxon>Actinomycetota</taxon>
        <taxon>Actinomycetes</taxon>
        <taxon>Micrococcales</taxon>
        <taxon>Microbacteriaceae</taxon>
        <taxon>Mycetocola</taxon>
    </lineage>
</organism>
<keyword evidence="2" id="KW-0326">Glycosidase</keyword>
<evidence type="ECO:0000256" key="1">
    <source>
        <dbReference type="ARBA" id="ARBA00022801"/>
    </source>
</evidence>
<dbReference type="PROSITE" id="PS01247">
    <property type="entry name" value="IUNH"/>
    <property type="match status" value="1"/>
</dbReference>
<dbReference type="OrthoDB" id="9797882at2"/>
<dbReference type="InterPro" id="IPR001910">
    <property type="entry name" value="Inosine/uridine_hydrolase_dom"/>
</dbReference>
<dbReference type="PANTHER" id="PTHR12304:SF4">
    <property type="entry name" value="URIDINE NUCLEOSIDASE"/>
    <property type="match status" value="1"/>
</dbReference>
<dbReference type="InterPro" id="IPR036452">
    <property type="entry name" value="Ribo_hydro-like"/>
</dbReference>
<keyword evidence="1 4" id="KW-0378">Hydrolase</keyword>
<dbReference type="PANTHER" id="PTHR12304">
    <property type="entry name" value="INOSINE-URIDINE PREFERRING NUCLEOSIDE HYDROLASE"/>
    <property type="match status" value="1"/>
</dbReference>
<sequence length="325" mass="34874">MMKLVIDTDPGIDDAIAILLATASPKLDLIALTTVGGNVGIDVVTPNALALLELAGAKDVPVYRGADRSLGRERPRASAAHGDDGLGGFRPVFPASRTAETESAVDFLLRITREQPGEITVLAIGPLTNIAEAVRRDPGFPGRVARLVLMGGAEGTGNITPSAEFNFWHDPEAASEVFAAGFDTPVMVGLDATRHAFMTPGVRELVRQIGTPTARFIHGSTRQYTDHYWNRYHEVGSELCDVLAVAQLIDPALVPTVAAHVEIETAGICEGRSVVARTARYTDRTANALVATDAVDTRGFFELLLGTLFPEHRADIERTIGHEYR</sequence>
<dbReference type="GO" id="GO:0008477">
    <property type="term" value="F:purine nucleosidase activity"/>
    <property type="evidence" value="ECO:0007669"/>
    <property type="project" value="TreeGrafter"/>
</dbReference>
<protein>
    <submittedName>
        <fullName evidence="4">Nucleoside hydrolase</fullName>
    </submittedName>
</protein>
<evidence type="ECO:0000313" key="4">
    <source>
        <dbReference type="EMBL" id="RLP74505.1"/>
    </source>
</evidence>
<dbReference type="GO" id="GO:0006152">
    <property type="term" value="P:purine nucleoside catabolic process"/>
    <property type="evidence" value="ECO:0007669"/>
    <property type="project" value="TreeGrafter"/>
</dbReference>
<keyword evidence="5" id="KW-1185">Reference proteome</keyword>
<dbReference type="SUPFAM" id="SSF53590">
    <property type="entry name" value="Nucleoside hydrolase"/>
    <property type="match status" value="1"/>
</dbReference>
<dbReference type="Gene3D" id="3.90.245.10">
    <property type="entry name" value="Ribonucleoside hydrolase-like"/>
    <property type="match status" value="1"/>
</dbReference>
<evidence type="ECO:0000256" key="2">
    <source>
        <dbReference type="ARBA" id="ARBA00023295"/>
    </source>
</evidence>
<dbReference type="Proteomes" id="UP000272503">
    <property type="component" value="Unassembled WGS sequence"/>
</dbReference>
<proteinExistence type="predicted"/>
<comment type="caution">
    <text evidence="4">The sequence shown here is derived from an EMBL/GenBank/DDBJ whole genome shotgun (WGS) entry which is preliminary data.</text>
</comment>
<name>A0A3L7A386_9MICO</name>
<dbReference type="InterPro" id="IPR015910">
    <property type="entry name" value="I/U_nuclsd_hydro_CS"/>
</dbReference>
<dbReference type="EMBL" id="RCUX01000010">
    <property type="protein sequence ID" value="RLP74505.1"/>
    <property type="molecule type" value="Genomic_DNA"/>
</dbReference>
<dbReference type="AlphaFoldDB" id="A0A3L7A386"/>
<evidence type="ECO:0000259" key="3">
    <source>
        <dbReference type="Pfam" id="PF01156"/>
    </source>
</evidence>
<evidence type="ECO:0000313" key="5">
    <source>
        <dbReference type="Proteomes" id="UP000272503"/>
    </source>
</evidence>
<reference evidence="4 5" key="1">
    <citation type="submission" date="2018-10" db="EMBL/GenBank/DDBJ databases">
        <authorList>
            <person name="Li J."/>
        </authorList>
    </citation>
    <scope>NUCLEOTIDE SEQUENCE [LARGE SCALE GENOMIC DNA]</scope>
    <source>
        <strain evidence="4 5">IF 016277</strain>
    </source>
</reference>
<dbReference type="GO" id="GO:0005829">
    <property type="term" value="C:cytosol"/>
    <property type="evidence" value="ECO:0007669"/>
    <property type="project" value="TreeGrafter"/>
</dbReference>
<dbReference type="InterPro" id="IPR023186">
    <property type="entry name" value="IUNH"/>
</dbReference>
<accession>A0A3L7A386</accession>
<gene>
    <name evidence="4" type="ORF">D9V32_12500</name>
</gene>